<reference evidence="1 2" key="1">
    <citation type="journal article" date="2016" name="Genome Announc.">
        <title>Genome Sequences of Pseudomonas oryzihabitans Phage POR1 and Pseudomonas aeruginosa Phage PAE1.</title>
        <authorList>
            <person name="Dyson Z.A."/>
            <person name="Seviour R.J."/>
            <person name="Tucci J."/>
            <person name="Petrovski S."/>
        </authorList>
    </citation>
    <scope>NUCLEOTIDE SEQUENCE [LARGE SCALE GENOMIC DNA]</scope>
</reference>
<organism evidence="1 2">
    <name type="scientific">Pseudomonas phage POR1</name>
    <dbReference type="NCBI Taxonomy" id="1718594"/>
    <lineage>
        <taxon>Viruses</taxon>
        <taxon>Duplodnaviria</taxon>
        <taxon>Heunggongvirae</taxon>
        <taxon>Uroviricota</taxon>
        <taxon>Caudoviricetes</taxon>
        <taxon>Porunavirus</taxon>
        <taxon>Porunavirus POR1</taxon>
    </lineage>
</organism>
<name>A0A0N9SJD9_9CAUD</name>
<evidence type="ECO:0000313" key="2">
    <source>
        <dbReference type="Proteomes" id="UP000225954"/>
    </source>
</evidence>
<protein>
    <submittedName>
        <fullName evidence="1">Uncharacterized protein</fullName>
    </submittedName>
</protein>
<accession>A0A0N9SJD9</accession>
<keyword evidence="2" id="KW-1185">Reference proteome</keyword>
<evidence type="ECO:0000313" key="1">
    <source>
        <dbReference type="EMBL" id="ALH46252.1"/>
    </source>
</evidence>
<dbReference type="InterPro" id="IPR021686">
    <property type="entry name" value="DUF3268"/>
</dbReference>
<dbReference type="EMBL" id="KT716399">
    <property type="protein sequence ID" value="ALH46252.1"/>
    <property type="molecule type" value="Genomic_DNA"/>
</dbReference>
<sequence length="171" mass="19562">MNWPAELVAAWGGYSPDNPSPAHCRAVKVPLPVPTRCRWCGGNVEAVEMRHVIGHNEGWPFMYRCEECGAGCYMHEYTNIPTGILRTHADRKLYRETWPLWKEYAERHRLDFTQQRIRLSEWTGYPRQRCVLSALDADDLSRVLARLRAAAEAVDLPPSAKLRASVPGLFE</sequence>
<gene>
    <name evidence="1" type="ORF">POR1_46</name>
</gene>
<dbReference type="Proteomes" id="UP000225954">
    <property type="component" value="Segment"/>
</dbReference>
<proteinExistence type="predicted"/>
<dbReference type="Pfam" id="PF11672">
    <property type="entry name" value="DUF3268"/>
    <property type="match status" value="1"/>
</dbReference>